<dbReference type="SUPFAM" id="SSF53756">
    <property type="entry name" value="UDP-Glycosyltransferase/glycogen phosphorylase"/>
    <property type="match status" value="1"/>
</dbReference>
<dbReference type="Proteomes" id="UP000887566">
    <property type="component" value="Unplaced"/>
</dbReference>
<dbReference type="Pfam" id="PF00852">
    <property type="entry name" value="Glyco_transf_10"/>
    <property type="match status" value="1"/>
</dbReference>
<dbReference type="InterPro" id="IPR038577">
    <property type="entry name" value="GT10-like_C_sf"/>
</dbReference>
<evidence type="ECO:0000256" key="1">
    <source>
        <dbReference type="ARBA" id="ARBA00004447"/>
    </source>
</evidence>
<dbReference type="InterPro" id="IPR055270">
    <property type="entry name" value="Glyco_tran_10_C"/>
</dbReference>
<dbReference type="InterPro" id="IPR031481">
    <property type="entry name" value="Glyco_tran_10_N"/>
</dbReference>
<dbReference type="GO" id="GO:0032580">
    <property type="term" value="C:Golgi cisterna membrane"/>
    <property type="evidence" value="ECO:0007669"/>
    <property type="project" value="UniProtKB-SubCell"/>
</dbReference>
<evidence type="ECO:0000256" key="8">
    <source>
        <dbReference type="ARBA" id="ARBA00022989"/>
    </source>
</evidence>
<dbReference type="Gene3D" id="3.40.50.11660">
    <property type="entry name" value="Glycosyl transferase family 10, C-terminal domain"/>
    <property type="match status" value="1"/>
</dbReference>
<evidence type="ECO:0000256" key="7">
    <source>
        <dbReference type="ARBA" id="ARBA00022968"/>
    </source>
</evidence>
<dbReference type="GO" id="GO:0008417">
    <property type="term" value="F:fucosyltransferase activity"/>
    <property type="evidence" value="ECO:0007669"/>
    <property type="project" value="InterPro"/>
</dbReference>
<evidence type="ECO:0000256" key="11">
    <source>
        <dbReference type="ARBA" id="ARBA00023180"/>
    </source>
</evidence>
<dbReference type="AlphaFoldDB" id="A0A914XHY8"/>
<sequence length="401" mass="45766">MRWRRPFRQIILAATVCCSLLLFVRLYYITGHYDLPAALDDLTITTTIPQSIGDQILGDDAIRFVDSVPNTTDAKHAGKPKVIVTWNAGHAQEHLNGCPDWNCVLVSDHSRVGEADAILLSTSDGSLPPRRSHQYYVHFNQESPAHHTPNVPYPNYFNMSLGYRRDAALPSPYGYAIKLNNPLSPAEAQLSDEQLKAKTKPIAWFVSNCAPPSKRQEYVAELSKHIAVDKFGACGEKACPRGRECEVTLSKQYRFYLALENSICKDYITEKFWNQGYLDVVPIVLKRSIVEKYAPPGSFLALDDFKSPKHLAAHLNALMTNDSAYRAYFNWRTDYKIVFLNGQNHDYKERPWGFCRLCQLLWQQPRPQLVINDFNKWWSQDAQCDQGDFVTKLLEKKSDQS</sequence>
<evidence type="ECO:0000256" key="3">
    <source>
        <dbReference type="ARBA" id="ARBA00008919"/>
    </source>
</evidence>
<evidence type="ECO:0000256" key="2">
    <source>
        <dbReference type="ARBA" id="ARBA00004922"/>
    </source>
</evidence>
<feature type="domain" description="Fucosyltransferase N-terminal" evidence="14">
    <location>
        <begin position="79"/>
        <end position="174"/>
    </location>
</feature>
<keyword evidence="10" id="KW-0472">Membrane</keyword>
<dbReference type="FunFam" id="3.40.50.11660:FF:000004">
    <property type="entry name" value="Glycoprotein 3-alpha-L-fucosyltransferase A"/>
    <property type="match status" value="1"/>
</dbReference>
<dbReference type="InterPro" id="IPR001503">
    <property type="entry name" value="Glyco_trans_10"/>
</dbReference>
<evidence type="ECO:0000256" key="4">
    <source>
        <dbReference type="ARBA" id="ARBA00022676"/>
    </source>
</evidence>
<accession>A0A914XHY8</accession>
<evidence type="ECO:0000313" key="16">
    <source>
        <dbReference type="WBParaSite" id="PSAMB.scaffold8157size6550.g31050.t1"/>
    </source>
</evidence>
<comment type="pathway">
    <text evidence="2">Protein modification; protein glycosylation.</text>
</comment>
<organism evidence="15 16">
    <name type="scientific">Plectus sambesii</name>
    <dbReference type="NCBI Taxonomy" id="2011161"/>
    <lineage>
        <taxon>Eukaryota</taxon>
        <taxon>Metazoa</taxon>
        <taxon>Ecdysozoa</taxon>
        <taxon>Nematoda</taxon>
        <taxon>Chromadorea</taxon>
        <taxon>Plectida</taxon>
        <taxon>Plectina</taxon>
        <taxon>Plectoidea</taxon>
        <taxon>Plectidae</taxon>
        <taxon>Plectus</taxon>
    </lineage>
</organism>
<evidence type="ECO:0000313" key="15">
    <source>
        <dbReference type="Proteomes" id="UP000887566"/>
    </source>
</evidence>
<keyword evidence="6 12" id="KW-0812">Transmembrane</keyword>
<keyword evidence="5 12" id="KW-0808">Transferase</keyword>
<name>A0A914XHY8_9BILA</name>
<keyword evidence="4 12" id="KW-0328">Glycosyltransferase</keyword>
<comment type="similarity">
    <text evidence="3 12">Belongs to the glycosyltransferase 10 family.</text>
</comment>
<keyword evidence="9 12" id="KW-0333">Golgi apparatus</keyword>
<comment type="subcellular location">
    <subcellularLocation>
        <location evidence="1 12">Golgi apparatus</location>
        <location evidence="1 12">Golgi stack membrane</location>
        <topology evidence="1 12">Single-pass type II membrane protein</topology>
    </subcellularLocation>
</comment>
<evidence type="ECO:0000256" key="12">
    <source>
        <dbReference type="RuleBase" id="RU003832"/>
    </source>
</evidence>
<feature type="domain" description="Fucosyltransferase C-terminal" evidence="13">
    <location>
        <begin position="196"/>
        <end position="377"/>
    </location>
</feature>
<evidence type="ECO:0000256" key="5">
    <source>
        <dbReference type="ARBA" id="ARBA00022679"/>
    </source>
</evidence>
<protein>
    <recommendedName>
        <fullName evidence="12">Fucosyltransferase</fullName>
        <ecNumber evidence="12">2.4.1.-</ecNumber>
    </recommendedName>
</protein>
<keyword evidence="11" id="KW-0325">Glycoprotein</keyword>
<dbReference type="PANTHER" id="PTHR48438">
    <property type="entry name" value="ALPHA-(1,3)-FUCOSYLTRANSFERASE C-RELATED"/>
    <property type="match status" value="1"/>
</dbReference>
<evidence type="ECO:0000256" key="6">
    <source>
        <dbReference type="ARBA" id="ARBA00022692"/>
    </source>
</evidence>
<reference evidence="16" key="1">
    <citation type="submission" date="2022-11" db="UniProtKB">
        <authorList>
            <consortium name="WormBaseParasite"/>
        </authorList>
    </citation>
    <scope>IDENTIFICATION</scope>
</reference>
<keyword evidence="15" id="KW-1185">Reference proteome</keyword>
<dbReference type="Pfam" id="PF17039">
    <property type="entry name" value="Glyco_tran_10_N"/>
    <property type="match status" value="1"/>
</dbReference>
<proteinExistence type="inferred from homology"/>
<evidence type="ECO:0000259" key="13">
    <source>
        <dbReference type="Pfam" id="PF00852"/>
    </source>
</evidence>
<keyword evidence="8" id="KW-1133">Transmembrane helix</keyword>
<evidence type="ECO:0000259" key="14">
    <source>
        <dbReference type="Pfam" id="PF17039"/>
    </source>
</evidence>
<evidence type="ECO:0000256" key="9">
    <source>
        <dbReference type="ARBA" id="ARBA00023034"/>
    </source>
</evidence>
<dbReference type="EC" id="2.4.1.-" evidence="12"/>
<dbReference type="WBParaSite" id="PSAMB.scaffold8157size6550.g31050.t1">
    <property type="protein sequence ID" value="PSAMB.scaffold8157size6550.g31050.t1"/>
    <property type="gene ID" value="PSAMB.scaffold8157size6550.g31050"/>
</dbReference>
<keyword evidence="7" id="KW-0735">Signal-anchor</keyword>
<evidence type="ECO:0000256" key="10">
    <source>
        <dbReference type="ARBA" id="ARBA00023136"/>
    </source>
</evidence>
<dbReference type="PANTHER" id="PTHR48438:SF1">
    <property type="entry name" value="ALPHA-(1,3)-FUCOSYLTRANSFERASE C-RELATED"/>
    <property type="match status" value="1"/>
</dbReference>